<feature type="compositionally biased region" description="Low complexity" evidence="1">
    <location>
        <begin position="424"/>
        <end position="479"/>
    </location>
</feature>
<dbReference type="PANTHER" id="PTHR42648">
    <property type="entry name" value="TRANSPOSASE, PUTATIVE-RELATED"/>
    <property type="match status" value="1"/>
</dbReference>
<dbReference type="SUPFAM" id="SSF53098">
    <property type="entry name" value="Ribonuclease H-like"/>
    <property type="match status" value="1"/>
</dbReference>
<feature type="domain" description="Integrase catalytic" evidence="2">
    <location>
        <begin position="110"/>
        <end position="275"/>
    </location>
</feature>
<name>A0A6D2KCT9_9BRAS</name>
<dbReference type="OrthoDB" id="1938465at2759"/>
<dbReference type="PROSITE" id="PS50994">
    <property type="entry name" value="INTEGRASE"/>
    <property type="match status" value="1"/>
</dbReference>
<dbReference type="GO" id="GO:0015074">
    <property type="term" value="P:DNA integration"/>
    <property type="evidence" value="ECO:0007669"/>
    <property type="project" value="InterPro"/>
</dbReference>
<dbReference type="InterPro" id="IPR039537">
    <property type="entry name" value="Retrotran_Ty1/copia-like"/>
</dbReference>
<reference evidence="3" key="1">
    <citation type="submission" date="2020-01" db="EMBL/GenBank/DDBJ databases">
        <authorList>
            <person name="Mishra B."/>
        </authorList>
    </citation>
    <scope>NUCLEOTIDE SEQUENCE [LARGE SCALE GENOMIC DNA]</scope>
</reference>
<evidence type="ECO:0000313" key="3">
    <source>
        <dbReference type="EMBL" id="CAA7054824.1"/>
    </source>
</evidence>
<dbReference type="Pfam" id="PF00665">
    <property type="entry name" value="rve"/>
    <property type="match status" value="1"/>
</dbReference>
<feature type="compositionally biased region" description="Pro residues" evidence="1">
    <location>
        <begin position="480"/>
        <end position="496"/>
    </location>
</feature>
<feature type="compositionally biased region" description="Polar residues" evidence="1">
    <location>
        <begin position="414"/>
        <end position="423"/>
    </location>
</feature>
<feature type="region of interest" description="Disordered" evidence="1">
    <location>
        <begin position="372"/>
        <end position="500"/>
    </location>
</feature>
<dbReference type="Gene3D" id="3.30.420.10">
    <property type="entry name" value="Ribonuclease H-like superfamily/Ribonuclease H"/>
    <property type="match status" value="1"/>
</dbReference>
<feature type="compositionally biased region" description="Pro residues" evidence="1">
    <location>
        <begin position="372"/>
        <end position="383"/>
    </location>
</feature>
<dbReference type="InterPro" id="IPR036397">
    <property type="entry name" value="RNaseH_sf"/>
</dbReference>
<evidence type="ECO:0000256" key="1">
    <source>
        <dbReference type="SAM" id="MobiDB-lite"/>
    </source>
</evidence>
<evidence type="ECO:0000259" key="2">
    <source>
        <dbReference type="PROSITE" id="PS50994"/>
    </source>
</evidence>
<protein>
    <recommendedName>
        <fullName evidence="2">Integrase catalytic domain-containing protein</fullName>
    </recommendedName>
</protein>
<dbReference type="Pfam" id="PF25597">
    <property type="entry name" value="SH3_retrovirus"/>
    <property type="match status" value="1"/>
</dbReference>
<dbReference type="InterPro" id="IPR012337">
    <property type="entry name" value="RNaseH-like_sf"/>
</dbReference>
<proteinExistence type="predicted"/>
<sequence length="566" mass="62512">MTSTTLPHTNHIKVKDLNSGVPLIQGKTKDELYEWPASMSTINSFFASSSPKTTLVDWHNRLGHPSLSTLKSLLSSLSIPFSQSVTPHSLCSDCSINKSHKLPFSQSSIVSTKPLEYIFSDVWTSPVISIDNFKYYLVLIDHYTRYTWLYLYPLKTKAQVKDVFIPFKALVENKFNTKIGTFYSDNGGEFVALRSFLSASGISHLTSPPHTPEHNGISERKHRHIVETGLTLLTHAGMPKSYWTYAFAAAVYLINRLPTPVIDNNSPFQKLFATSPNYSKLRVFGCLCFPWIKPYNSHKLEDRSTPCAFIGYSPTQSAYLCLQPSSGRIYVSRHVKFDEHIFPFQKQSSNPPSEPLVVSPISSPPISLVPLPVPLVQPSPGPPSLDSHQTVTASSTESTSSSSGNDGDSDSHSQRLNSTGMSETTPLLSDPISPSPNPLNLNPTINENQNNSPSPNPNTSTNSAHSPNPQSSSEQSPSPTNSPSPINSPSPPPPQPNLHQMQTRRKNNIFKPNLKYNLSAALSTHIPAEPRTVNQALKDKRWRGAMSHEIDAFAVNRTFDLLESPL</sequence>
<gene>
    <name evidence="3" type="ORF">MERR_LOCUS42060</name>
</gene>
<comment type="caution">
    <text evidence="3">The sequence shown here is derived from an EMBL/GenBank/DDBJ whole genome shotgun (WGS) entry which is preliminary data.</text>
</comment>
<dbReference type="InterPro" id="IPR001584">
    <property type="entry name" value="Integrase_cat-core"/>
</dbReference>
<organism evidence="3 4">
    <name type="scientific">Microthlaspi erraticum</name>
    <dbReference type="NCBI Taxonomy" id="1685480"/>
    <lineage>
        <taxon>Eukaryota</taxon>
        <taxon>Viridiplantae</taxon>
        <taxon>Streptophyta</taxon>
        <taxon>Embryophyta</taxon>
        <taxon>Tracheophyta</taxon>
        <taxon>Spermatophyta</taxon>
        <taxon>Magnoliopsida</taxon>
        <taxon>eudicotyledons</taxon>
        <taxon>Gunneridae</taxon>
        <taxon>Pentapetalae</taxon>
        <taxon>rosids</taxon>
        <taxon>malvids</taxon>
        <taxon>Brassicales</taxon>
        <taxon>Brassicaceae</taxon>
        <taxon>Coluteocarpeae</taxon>
        <taxon>Microthlaspi</taxon>
    </lineage>
</organism>
<dbReference type="InterPro" id="IPR057670">
    <property type="entry name" value="SH3_retrovirus"/>
</dbReference>
<keyword evidence="4" id="KW-1185">Reference proteome</keyword>
<feature type="compositionally biased region" description="Low complexity" evidence="1">
    <location>
        <begin position="394"/>
        <end position="406"/>
    </location>
</feature>
<dbReference type="InterPro" id="IPR025724">
    <property type="entry name" value="GAG-pre-integrase_dom"/>
</dbReference>
<dbReference type="GO" id="GO:0003676">
    <property type="term" value="F:nucleic acid binding"/>
    <property type="evidence" value="ECO:0007669"/>
    <property type="project" value="InterPro"/>
</dbReference>
<dbReference type="AlphaFoldDB" id="A0A6D2KCT9"/>
<dbReference type="EMBL" id="CACVBM020001595">
    <property type="protein sequence ID" value="CAA7054824.1"/>
    <property type="molecule type" value="Genomic_DNA"/>
</dbReference>
<evidence type="ECO:0000313" key="4">
    <source>
        <dbReference type="Proteomes" id="UP000467841"/>
    </source>
</evidence>
<dbReference type="Proteomes" id="UP000467841">
    <property type="component" value="Unassembled WGS sequence"/>
</dbReference>
<accession>A0A6D2KCT9</accession>
<dbReference type="PANTHER" id="PTHR42648:SF26">
    <property type="entry name" value="INTEGRASE CATALYTIC DOMAIN-CONTAINING PROTEIN"/>
    <property type="match status" value="1"/>
</dbReference>
<dbReference type="Pfam" id="PF13976">
    <property type="entry name" value="gag_pre-integrs"/>
    <property type="match status" value="1"/>
</dbReference>